<reference evidence="12 13" key="1">
    <citation type="submission" date="2018-11" db="EMBL/GenBank/DDBJ databases">
        <title>Complete genome sequence of Leptospira kmetyi isolate LS 001/16 from soil sample associated with a leptospirosis patient in Kelantan.</title>
        <authorList>
            <person name="Muhammad Yusoff F."/>
            <person name="Muhammad Yusoff S."/>
            <person name="Ahmad M.N."/>
            <person name="Yusof N.Y."/>
            <person name="Aziah I."/>
        </authorList>
    </citation>
    <scope>NUCLEOTIDE SEQUENCE [LARGE SCALE GENOMIC DNA]</scope>
    <source>
        <strain evidence="12 13">LS 001/16</strain>
    </source>
</reference>
<dbReference type="SMART" id="SM01011">
    <property type="entry name" value="AMP_N"/>
    <property type="match status" value="1"/>
</dbReference>
<organism evidence="12 13">
    <name type="scientific">Leptospira kmetyi</name>
    <dbReference type="NCBI Taxonomy" id="408139"/>
    <lineage>
        <taxon>Bacteria</taxon>
        <taxon>Pseudomonadati</taxon>
        <taxon>Spirochaetota</taxon>
        <taxon>Spirochaetia</taxon>
        <taxon>Leptospirales</taxon>
        <taxon>Leptospiraceae</taxon>
        <taxon>Leptospira</taxon>
    </lineage>
</organism>
<dbReference type="InterPro" id="IPR001131">
    <property type="entry name" value="Peptidase_M24B_aminopep-P_CS"/>
</dbReference>
<comment type="cofactor">
    <cofactor evidence="2">
        <name>Mn(2+)</name>
        <dbReference type="ChEBI" id="CHEBI:29035"/>
    </cofactor>
</comment>
<dbReference type="InterPro" id="IPR052433">
    <property type="entry name" value="X-Pro_dipept-like"/>
</dbReference>
<evidence type="ECO:0000259" key="11">
    <source>
        <dbReference type="SMART" id="SM01011"/>
    </source>
</evidence>
<dbReference type="SUPFAM" id="SSF55920">
    <property type="entry name" value="Creatinase/aminopeptidase"/>
    <property type="match status" value="1"/>
</dbReference>
<dbReference type="AlphaFoldDB" id="A0AAD0URF3"/>
<comment type="catalytic activity">
    <reaction evidence="1">
        <text>Release of any N-terminal amino acid, including proline, that is linked to proline, even from a dipeptide or tripeptide.</text>
        <dbReference type="EC" id="3.4.11.9"/>
    </reaction>
</comment>
<dbReference type="InterPro" id="IPR036005">
    <property type="entry name" value="Creatinase/aminopeptidase-like"/>
</dbReference>
<keyword evidence="8" id="KW-0482">Metalloprotease</keyword>
<keyword evidence="7" id="KW-0378">Hydrolase</keyword>
<dbReference type="Pfam" id="PF05195">
    <property type="entry name" value="AMP_N"/>
    <property type="match status" value="1"/>
</dbReference>
<dbReference type="CDD" id="cd01087">
    <property type="entry name" value="Prolidase"/>
    <property type="match status" value="1"/>
</dbReference>
<evidence type="ECO:0000313" key="12">
    <source>
        <dbReference type="EMBL" id="AYV54747.1"/>
    </source>
</evidence>
<dbReference type="PANTHER" id="PTHR43226">
    <property type="entry name" value="XAA-PRO AMINOPEPTIDASE 3"/>
    <property type="match status" value="1"/>
</dbReference>
<protein>
    <recommendedName>
        <fullName evidence="4">Xaa-Pro aminopeptidase</fullName>
        <ecNumber evidence="4">3.4.11.9</ecNumber>
    </recommendedName>
</protein>
<evidence type="ECO:0000256" key="9">
    <source>
        <dbReference type="ARBA" id="ARBA00023211"/>
    </source>
</evidence>
<dbReference type="KEGG" id="lkm:EFP84_03920"/>
<dbReference type="GO" id="GO:0005829">
    <property type="term" value="C:cytosol"/>
    <property type="evidence" value="ECO:0007669"/>
    <property type="project" value="TreeGrafter"/>
</dbReference>
<dbReference type="Gene3D" id="3.40.350.10">
    <property type="entry name" value="Creatinase/prolidase N-terminal domain"/>
    <property type="match status" value="1"/>
</dbReference>
<evidence type="ECO:0000256" key="3">
    <source>
        <dbReference type="ARBA" id="ARBA00008766"/>
    </source>
</evidence>
<evidence type="ECO:0000256" key="1">
    <source>
        <dbReference type="ARBA" id="ARBA00001424"/>
    </source>
</evidence>
<dbReference type="GO" id="GO:0006508">
    <property type="term" value="P:proteolysis"/>
    <property type="evidence" value="ECO:0007669"/>
    <property type="project" value="UniProtKB-KW"/>
</dbReference>
<dbReference type="EMBL" id="CP033614">
    <property type="protein sequence ID" value="AYV54747.1"/>
    <property type="molecule type" value="Genomic_DNA"/>
</dbReference>
<proteinExistence type="inferred from homology"/>
<sequence>MNRNVYQERISEVQKKLKEGEVLIVFAASHLIRNRDVDYKFRQDSDFFYLTGFDESDGILILKNSYKAIFVLPKDKEKEIWTGIRIGKEKAKELLNLDETFDTTEWESKLDEILVNQHTLFHFFGRNLVRDTKLIEWIHSLNQRSREGKFGPRRIENPDFLHWMRMFKSPSEIAALQESARITALGHERLMRESKPGMFEYELEAILESEYLKHGAWGGGYGHIVAGGKNATILHYTSNNCQLKDGELVLVDSGAEKGYYTADVTRNFPVGKKFSPEQKAVYEVVLKAQKEAVAGTKEGVEFVAIHNQAVKTLVEGLKDLGLLEGSVDSILEQGTFKKYYMHRTSHYLGMDVHDVGTYYQNGSSKKLENGQVITIEPGLYFDPTDLEIPEKFRGIGIRIEDDVLVQGASPVNLTSMIPKEVDEIEARKN</sequence>
<gene>
    <name evidence="12" type="ORF">EFP84_03920</name>
</gene>
<comment type="similarity">
    <text evidence="3 10">Belongs to the peptidase M24B family.</text>
</comment>
<feature type="domain" description="Aminopeptidase P N-terminal" evidence="11">
    <location>
        <begin position="1"/>
        <end position="131"/>
    </location>
</feature>
<evidence type="ECO:0000256" key="7">
    <source>
        <dbReference type="ARBA" id="ARBA00022801"/>
    </source>
</evidence>
<dbReference type="GO" id="GO:0070006">
    <property type="term" value="F:metalloaminopeptidase activity"/>
    <property type="evidence" value="ECO:0007669"/>
    <property type="project" value="InterPro"/>
</dbReference>
<dbReference type="RefSeq" id="WP_123179196.1">
    <property type="nucleotide sequence ID" value="NZ_CP033614.1"/>
</dbReference>
<dbReference type="Pfam" id="PF00557">
    <property type="entry name" value="Peptidase_M24"/>
    <property type="match status" value="1"/>
</dbReference>
<evidence type="ECO:0000256" key="6">
    <source>
        <dbReference type="ARBA" id="ARBA00022723"/>
    </source>
</evidence>
<dbReference type="InterPro" id="IPR007865">
    <property type="entry name" value="Aminopep_P_N"/>
</dbReference>
<dbReference type="EC" id="3.4.11.9" evidence="4"/>
<dbReference type="PROSITE" id="PS00491">
    <property type="entry name" value="PROLINE_PEPTIDASE"/>
    <property type="match status" value="1"/>
</dbReference>
<keyword evidence="9" id="KW-0464">Manganese</keyword>
<keyword evidence="5" id="KW-0645">Protease</keyword>
<dbReference type="GO" id="GO:0030145">
    <property type="term" value="F:manganese ion binding"/>
    <property type="evidence" value="ECO:0007669"/>
    <property type="project" value="InterPro"/>
</dbReference>
<evidence type="ECO:0000313" key="13">
    <source>
        <dbReference type="Proteomes" id="UP000276407"/>
    </source>
</evidence>
<name>A0AAD0URF3_9LEPT</name>
<dbReference type="InterPro" id="IPR000994">
    <property type="entry name" value="Pept_M24"/>
</dbReference>
<evidence type="ECO:0000256" key="10">
    <source>
        <dbReference type="RuleBase" id="RU000590"/>
    </source>
</evidence>
<evidence type="ECO:0000256" key="8">
    <source>
        <dbReference type="ARBA" id="ARBA00023049"/>
    </source>
</evidence>
<accession>A0AAD0URF3</accession>
<evidence type="ECO:0000256" key="5">
    <source>
        <dbReference type="ARBA" id="ARBA00022670"/>
    </source>
</evidence>
<dbReference type="PANTHER" id="PTHR43226:SF4">
    <property type="entry name" value="XAA-PRO AMINOPEPTIDASE 3"/>
    <property type="match status" value="1"/>
</dbReference>
<dbReference type="SUPFAM" id="SSF53092">
    <property type="entry name" value="Creatinase/prolidase N-terminal domain"/>
    <property type="match status" value="1"/>
</dbReference>
<evidence type="ECO:0000256" key="4">
    <source>
        <dbReference type="ARBA" id="ARBA00012574"/>
    </source>
</evidence>
<dbReference type="Gene3D" id="3.90.230.10">
    <property type="entry name" value="Creatinase/methionine aminopeptidase superfamily"/>
    <property type="match status" value="1"/>
</dbReference>
<dbReference type="InterPro" id="IPR029149">
    <property type="entry name" value="Creatin/AminoP/Spt16_N"/>
</dbReference>
<dbReference type="Proteomes" id="UP000276407">
    <property type="component" value="Chromosome 1"/>
</dbReference>
<evidence type="ECO:0000256" key="2">
    <source>
        <dbReference type="ARBA" id="ARBA00001936"/>
    </source>
</evidence>
<keyword evidence="6 10" id="KW-0479">Metal-binding</keyword>